<accession>A0AAV6H8K7</accession>
<reference evidence="2" key="1">
    <citation type="submission" date="2020-10" db="EMBL/GenBank/DDBJ databases">
        <title>Chromosome-scale genome assembly of the Allis shad, Alosa alosa.</title>
        <authorList>
            <person name="Margot Z."/>
            <person name="Christophe K."/>
            <person name="Cabau C."/>
            <person name="Louis A."/>
            <person name="Berthelot C."/>
            <person name="Parey E."/>
            <person name="Roest Crollius H."/>
            <person name="Montfort J."/>
            <person name="Robinson-Rechavi M."/>
            <person name="Bucao C."/>
            <person name="Bouchez O."/>
            <person name="Gislard M."/>
            <person name="Lluch J."/>
            <person name="Milhes M."/>
            <person name="Lampietro C."/>
            <person name="Lopez Roques C."/>
            <person name="Donnadieu C."/>
            <person name="Braasch I."/>
            <person name="Desvignes T."/>
            <person name="Postlethwait J."/>
            <person name="Bobe J."/>
            <person name="Guiguen Y."/>
        </authorList>
    </citation>
    <scope>NUCLEOTIDE SEQUENCE</scope>
    <source>
        <strain evidence="2">M-15738</strain>
        <tissue evidence="2">Blood</tissue>
    </source>
</reference>
<dbReference type="EMBL" id="JADWDJ010000003">
    <property type="protein sequence ID" value="KAG5283718.1"/>
    <property type="molecule type" value="Genomic_DNA"/>
</dbReference>
<keyword evidence="3" id="KW-1185">Reference proteome</keyword>
<protein>
    <recommendedName>
        <fullName evidence="1">Death domain-containing protein</fullName>
    </recommendedName>
</protein>
<dbReference type="Gene3D" id="1.10.533.10">
    <property type="entry name" value="Death Domain, Fas"/>
    <property type="match status" value="1"/>
</dbReference>
<dbReference type="InterPro" id="IPR011029">
    <property type="entry name" value="DEATH-like_dom_sf"/>
</dbReference>
<dbReference type="Proteomes" id="UP000823561">
    <property type="component" value="Chromosome 3"/>
</dbReference>
<gene>
    <name evidence="2" type="ORF">AALO_G00045220</name>
</gene>
<dbReference type="SUPFAM" id="SSF47986">
    <property type="entry name" value="DEATH domain"/>
    <property type="match status" value="1"/>
</dbReference>
<dbReference type="AlphaFoldDB" id="A0AAV6H8K7"/>
<proteinExistence type="predicted"/>
<evidence type="ECO:0000259" key="1">
    <source>
        <dbReference type="PROSITE" id="PS50017"/>
    </source>
</evidence>
<feature type="domain" description="Death" evidence="1">
    <location>
        <begin position="12"/>
        <end position="96"/>
    </location>
</feature>
<comment type="caution">
    <text evidence="2">The sequence shown here is derived from an EMBL/GenBank/DDBJ whole genome shotgun (WGS) entry which is preliminary data.</text>
</comment>
<name>A0AAV6H8K7_9TELE</name>
<dbReference type="PROSITE" id="PS50017">
    <property type="entry name" value="DEATH_DOMAIN"/>
    <property type="match status" value="1"/>
</dbReference>
<evidence type="ECO:0000313" key="3">
    <source>
        <dbReference type="Proteomes" id="UP000823561"/>
    </source>
</evidence>
<dbReference type="GO" id="GO:0007165">
    <property type="term" value="P:signal transduction"/>
    <property type="evidence" value="ECO:0007669"/>
    <property type="project" value="InterPro"/>
</dbReference>
<evidence type="ECO:0000313" key="2">
    <source>
        <dbReference type="EMBL" id="KAG5283718.1"/>
    </source>
</evidence>
<dbReference type="Pfam" id="PF00531">
    <property type="entry name" value="Death"/>
    <property type="match status" value="1"/>
</dbReference>
<dbReference type="InterPro" id="IPR000488">
    <property type="entry name" value="Death_dom"/>
</dbReference>
<organism evidence="2 3">
    <name type="scientific">Alosa alosa</name>
    <name type="common">allis shad</name>
    <dbReference type="NCBI Taxonomy" id="278164"/>
    <lineage>
        <taxon>Eukaryota</taxon>
        <taxon>Metazoa</taxon>
        <taxon>Chordata</taxon>
        <taxon>Craniata</taxon>
        <taxon>Vertebrata</taxon>
        <taxon>Euteleostomi</taxon>
        <taxon>Actinopterygii</taxon>
        <taxon>Neopterygii</taxon>
        <taxon>Teleostei</taxon>
        <taxon>Clupei</taxon>
        <taxon>Clupeiformes</taxon>
        <taxon>Clupeoidei</taxon>
        <taxon>Clupeidae</taxon>
        <taxon>Alosa</taxon>
    </lineage>
</organism>
<sequence>MPQKAQEDAVTNMKTVQHISKQLGFEWTVVAYELGFTREEVREFHVKVQQKGAQAKTMLECWYKRSWDKSNKTKLLQDGLERAGRRDLAEHLRCLHWGHQKLSHKVELPSAFPYIITVHKTIKNKEGLRRINDLNQSYS</sequence>